<dbReference type="Pfam" id="PF05402">
    <property type="entry name" value="PqqD"/>
    <property type="match status" value="1"/>
</dbReference>
<dbReference type="Proteomes" id="UP001341820">
    <property type="component" value="Unassembled WGS sequence"/>
</dbReference>
<comment type="caution">
    <text evidence="1">The sequence shown here is derived from an EMBL/GenBank/DDBJ whole genome shotgun (WGS) entry which is preliminary data.</text>
</comment>
<sequence length="86" mass="9909">MVDKYPLLRYSAKIKQVGNEVYLVNKNEAWDINDSSYFILKKCDGKNSIQDIANQLSIKYNIAESKALSDCNEILNYFLAQELLDI</sequence>
<keyword evidence="2" id="KW-1185">Reference proteome</keyword>
<dbReference type="EMBL" id="JAROAS010000034">
    <property type="protein sequence ID" value="MED4129457.1"/>
    <property type="molecule type" value="Genomic_DNA"/>
</dbReference>
<proteinExistence type="predicted"/>
<dbReference type="InterPro" id="IPR041881">
    <property type="entry name" value="PqqD_sf"/>
</dbReference>
<accession>A0ABU6NN83</accession>
<evidence type="ECO:0000313" key="1">
    <source>
        <dbReference type="EMBL" id="MED4129457.1"/>
    </source>
</evidence>
<protein>
    <submittedName>
        <fullName evidence="1">PqqD family protein</fullName>
    </submittedName>
</protein>
<organism evidence="1 2">
    <name type="scientific">Shouchella miscanthi</name>
    <dbReference type="NCBI Taxonomy" id="2598861"/>
    <lineage>
        <taxon>Bacteria</taxon>
        <taxon>Bacillati</taxon>
        <taxon>Bacillota</taxon>
        <taxon>Bacilli</taxon>
        <taxon>Bacillales</taxon>
        <taxon>Bacillaceae</taxon>
        <taxon>Shouchella</taxon>
    </lineage>
</organism>
<gene>
    <name evidence="1" type="ORF">P5F74_15075</name>
</gene>
<evidence type="ECO:0000313" key="2">
    <source>
        <dbReference type="Proteomes" id="UP001341820"/>
    </source>
</evidence>
<name>A0ABU6NN83_9BACI</name>
<dbReference type="Gene3D" id="1.10.10.1150">
    <property type="entry name" value="Coenzyme PQQ synthesis protein D (PqqD)"/>
    <property type="match status" value="1"/>
</dbReference>
<dbReference type="InterPro" id="IPR008792">
    <property type="entry name" value="PQQD"/>
</dbReference>
<reference evidence="1 2" key="1">
    <citation type="submission" date="2023-03" db="EMBL/GenBank/DDBJ databases">
        <title>Bacillus Genome Sequencing.</title>
        <authorList>
            <person name="Dunlap C."/>
        </authorList>
    </citation>
    <scope>NUCLEOTIDE SEQUENCE [LARGE SCALE GENOMIC DNA]</scope>
    <source>
        <strain evidence="1 2">B-4107</strain>
    </source>
</reference>
<dbReference type="RefSeq" id="WP_328238104.1">
    <property type="nucleotide sequence ID" value="NZ_JAROAS010000034.1"/>
</dbReference>